<organism evidence="1 2">
    <name type="scientific">Nonomuraea wenchangensis</name>
    <dbReference type="NCBI Taxonomy" id="568860"/>
    <lineage>
        <taxon>Bacteria</taxon>
        <taxon>Bacillati</taxon>
        <taxon>Actinomycetota</taxon>
        <taxon>Actinomycetes</taxon>
        <taxon>Streptosporangiales</taxon>
        <taxon>Streptosporangiaceae</taxon>
        <taxon>Nonomuraea</taxon>
    </lineage>
</organism>
<dbReference type="AlphaFoldDB" id="A0A1I0HEK4"/>
<gene>
    <name evidence="1" type="ORF">SAMN05421811_104272</name>
</gene>
<dbReference type="EMBL" id="FOHX01000004">
    <property type="protein sequence ID" value="SET82290.1"/>
    <property type="molecule type" value="Genomic_DNA"/>
</dbReference>
<dbReference type="Proteomes" id="UP000199361">
    <property type="component" value="Unassembled WGS sequence"/>
</dbReference>
<keyword evidence="2" id="KW-1185">Reference proteome</keyword>
<proteinExistence type="predicted"/>
<name>A0A1I0HEK4_9ACTN</name>
<accession>A0A1I0HEK4</accession>
<evidence type="ECO:0000313" key="1">
    <source>
        <dbReference type="EMBL" id="SET82290.1"/>
    </source>
</evidence>
<sequence length="294" mass="32522">MPHEACPIRPGRRLWTALDDQVLTRNEGVWGSNPQGGSTGQSPFHLTRWAGFLHFGRFWKCRGVTTRLPGVCSTSFRGRRALMCGYWAWPVKMRVHRSWAARADCQGLSVVTVGFPLVKRRTNQSPPAVHSSKWGDTQEQVYARTRTRFMREWLRSHSIAFAPGTGGLACWLLHGSESGGRAATTPPPHVLFVQQRHKGGLVVGAHGLLEARIDLDVVELDAASGRVEGARVAAEEGPAGERCTEGAELVARSLLWIHWLRGLPSSTWRTLGVVAWRTRAVPGLECSSPRRLLD</sequence>
<reference evidence="1 2" key="1">
    <citation type="submission" date="2016-10" db="EMBL/GenBank/DDBJ databases">
        <authorList>
            <person name="de Groot N.N."/>
        </authorList>
    </citation>
    <scope>NUCLEOTIDE SEQUENCE [LARGE SCALE GENOMIC DNA]</scope>
    <source>
        <strain evidence="1 2">CGMCC 4.5598</strain>
    </source>
</reference>
<protein>
    <submittedName>
        <fullName evidence="1">Uncharacterized protein</fullName>
    </submittedName>
</protein>
<evidence type="ECO:0000313" key="2">
    <source>
        <dbReference type="Proteomes" id="UP000199361"/>
    </source>
</evidence>